<proteinExistence type="predicted"/>
<accession>A0A2P5DTK5</accession>
<comment type="caution">
    <text evidence="1">The sequence shown here is derived from an EMBL/GenBank/DDBJ whole genome shotgun (WGS) entry which is preliminary data.</text>
</comment>
<evidence type="ECO:0000313" key="2">
    <source>
        <dbReference type="Proteomes" id="UP000237105"/>
    </source>
</evidence>
<sequence>MVKTEREETLRLVNAVEESRRWKTRCHVADTEAMSMTRTLVGSTFTFYVLMWGPFAS</sequence>
<dbReference type="AlphaFoldDB" id="A0A2P5DTK5"/>
<dbReference type="EMBL" id="JXTB01000017">
    <property type="protein sequence ID" value="PON76623.1"/>
    <property type="molecule type" value="Genomic_DNA"/>
</dbReference>
<dbReference type="OrthoDB" id="10373747at2759"/>
<dbReference type="Proteomes" id="UP000237105">
    <property type="component" value="Unassembled WGS sequence"/>
</dbReference>
<organism evidence="1 2">
    <name type="scientific">Parasponia andersonii</name>
    <name type="common">Sponia andersonii</name>
    <dbReference type="NCBI Taxonomy" id="3476"/>
    <lineage>
        <taxon>Eukaryota</taxon>
        <taxon>Viridiplantae</taxon>
        <taxon>Streptophyta</taxon>
        <taxon>Embryophyta</taxon>
        <taxon>Tracheophyta</taxon>
        <taxon>Spermatophyta</taxon>
        <taxon>Magnoliopsida</taxon>
        <taxon>eudicotyledons</taxon>
        <taxon>Gunneridae</taxon>
        <taxon>Pentapetalae</taxon>
        <taxon>rosids</taxon>
        <taxon>fabids</taxon>
        <taxon>Rosales</taxon>
        <taxon>Cannabaceae</taxon>
        <taxon>Parasponia</taxon>
    </lineage>
</organism>
<name>A0A2P5DTK5_PARAD</name>
<evidence type="ECO:0000313" key="1">
    <source>
        <dbReference type="EMBL" id="PON76623.1"/>
    </source>
</evidence>
<gene>
    <name evidence="1" type="ORF">PanWU01x14_033090</name>
</gene>
<reference evidence="2" key="1">
    <citation type="submission" date="2016-06" db="EMBL/GenBank/DDBJ databases">
        <title>Parallel loss of symbiosis genes in relatives of nitrogen-fixing non-legume Parasponia.</title>
        <authorList>
            <person name="Van Velzen R."/>
            <person name="Holmer R."/>
            <person name="Bu F."/>
            <person name="Rutten L."/>
            <person name="Van Zeijl A."/>
            <person name="Liu W."/>
            <person name="Santuari L."/>
            <person name="Cao Q."/>
            <person name="Sharma T."/>
            <person name="Shen D."/>
            <person name="Roswanjaya Y."/>
            <person name="Wardhani T."/>
            <person name="Kalhor M.S."/>
            <person name="Jansen J."/>
            <person name="Van den Hoogen J."/>
            <person name="Gungor B."/>
            <person name="Hartog M."/>
            <person name="Hontelez J."/>
            <person name="Verver J."/>
            <person name="Yang W.-C."/>
            <person name="Schijlen E."/>
            <person name="Repin R."/>
            <person name="Schilthuizen M."/>
            <person name="Schranz E."/>
            <person name="Heidstra R."/>
            <person name="Miyata K."/>
            <person name="Fedorova E."/>
            <person name="Kohlen W."/>
            <person name="Bisseling T."/>
            <person name="Smit S."/>
            <person name="Geurts R."/>
        </authorList>
    </citation>
    <scope>NUCLEOTIDE SEQUENCE [LARGE SCALE GENOMIC DNA]</scope>
    <source>
        <strain evidence="2">cv. WU1-14</strain>
    </source>
</reference>
<protein>
    <submittedName>
        <fullName evidence="1">Uncharacterized protein</fullName>
    </submittedName>
</protein>
<keyword evidence="2" id="KW-1185">Reference proteome</keyword>